<dbReference type="Proteomes" id="UP001295794">
    <property type="component" value="Unassembled WGS sequence"/>
</dbReference>
<dbReference type="EMBL" id="CAVNYO010000149">
    <property type="protein sequence ID" value="CAK5269595.1"/>
    <property type="molecule type" value="Genomic_DNA"/>
</dbReference>
<protein>
    <submittedName>
        <fullName evidence="1">Uncharacterized protein</fullName>
    </submittedName>
</protein>
<proteinExistence type="predicted"/>
<accession>A0AAD2H6C8</accession>
<comment type="caution">
    <text evidence="1">The sequence shown here is derived from an EMBL/GenBank/DDBJ whole genome shotgun (WGS) entry which is preliminary data.</text>
</comment>
<sequence length="71" mass="8137">MDEIVPMRQMCVSGCHNSALFHLILDDLILSRHGLSYRGSRHLTVRARGTGVIFINSRLRDICSGRFYYNP</sequence>
<reference evidence="1" key="1">
    <citation type="submission" date="2023-11" db="EMBL/GenBank/DDBJ databases">
        <authorList>
            <person name="De Vega J J."/>
            <person name="De Vega J J."/>
        </authorList>
    </citation>
    <scope>NUCLEOTIDE SEQUENCE</scope>
</reference>
<evidence type="ECO:0000313" key="2">
    <source>
        <dbReference type="Proteomes" id="UP001295794"/>
    </source>
</evidence>
<organism evidence="1 2">
    <name type="scientific">Mycena citricolor</name>
    <dbReference type="NCBI Taxonomy" id="2018698"/>
    <lineage>
        <taxon>Eukaryota</taxon>
        <taxon>Fungi</taxon>
        <taxon>Dikarya</taxon>
        <taxon>Basidiomycota</taxon>
        <taxon>Agaricomycotina</taxon>
        <taxon>Agaricomycetes</taxon>
        <taxon>Agaricomycetidae</taxon>
        <taxon>Agaricales</taxon>
        <taxon>Marasmiineae</taxon>
        <taxon>Mycenaceae</taxon>
        <taxon>Mycena</taxon>
    </lineage>
</organism>
<name>A0AAD2H6C8_9AGAR</name>
<evidence type="ECO:0000313" key="1">
    <source>
        <dbReference type="EMBL" id="CAK5269595.1"/>
    </source>
</evidence>
<dbReference type="AlphaFoldDB" id="A0AAD2H6C8"/>
<gene>
    <name evidence="1" type="ORF">MYCIT1_LOCUS13432</name>
</gene>
<keyword evidence="2" id="KW-1185">Reference proteome</keyword>